<keyword evidence="8" id="KW-0804">Transcription</keyword>
<evidence type="ECO:0000256" key="11">
    <source>
        <dbReference type="ARBA" id="ARBA00068485"/>
    </source>
</evidence>
<keyword evidence="4" id="KW-0805">Transcription regulation</keyword>
<organism evidence="16 17">
    <name type="scientific">Daucus carota subsp. sativus</name>
    <name type="common">Carrot</name>
    <dbReference type="NCBI Taxonomy" id="79200"/>
    <lineage>
        <taxon>Eukaryota</taxon>
        <taxon>Viridiplantae</taxon>
        <taxon>Streptophyta</taxon>
        <taxon>Embryophyta</taxon>
        <taxon>Tracheophyta</taxon>
        <taxon>Spermatophyta</taxon>
        <taxon>Magnoliopsida</taxon>
        <taxon>eudicotyledons</taxon>
        <taxon>Gunneridae</taxon>
        <taxon>Pentapetalae</taxon>
        <taxon>asterids</taxon>
        <taxon>campanulids</taxon>
        <taxon>Apiales</taxon>
        <taxon>Apiaceae</taxon>
        <taxon>Apioideae</taxon>
        <taxon>Scandiceae</taxon>
        <taxon>Daucinae</taxon>
        <taxon>Daucus</taxon>
        <taxon>Daucus sect. Daucus</taxon>
    </lineage>
</organism>
<dbReference type="Proteomes" id="UP000077755">
    <property type="component" value="Chromosome 6"/>
</dbReference>
<evidence type="ECO:0000259" key="15">
    <source>
        <dbReference type="PROSITE" id="PS50071"/>
    </source>
</evidence>
<dbReference type="GO" id="GO:0030154">
    <property type="term" value="P:cell differentiation"/>
    <property type="evidence" value="ECO:0007669"/>
    <property type="project" value="UniProtKB-KW"/>
</dbReference>
<keyword evidence="6 12" id="KW-0238">DNA-binding</keyword>
<dbReference type="InterPro" id="IPR001356">
    <property type="entry name" value="HD"/>
</dbReference>
<keyword evidence="5" id="KW-0287">Flowering</keyword>
<comment type="subcellular location">
    <subcellularLocation>
        <location evidence="1 12 13">Nucleus</location>
    </subcellularLocation>
</comment>
<keyword evidence="2" id="KW-0217">Developmental protein</keyword>
<dbReference type="InterPro" id="IPR044558">
    <property type="entry name" value="WOX11-like"/>
</dbReference>
<dbReference type="SMART" id="SM00389">
    <property type="entry name" value="HOX"/>
    <property type="match status" value="1"/>
</dbReference>
<evidence type="ECO:0000256" key="1">
    <source>
        <dbReference type="ARBA" id="ARBA00004123"/>
    </source>
</evidence>
<evidence type="ECO:0000256" key="12">
    <source>
        <dbReference type="PROSITE-ProRule" id="PRU00108"/>
    </source>
</evidence>
<dbReference type="GO" id="GO:0003677">
    <property type="term" value="F:DNA binding"/>
    <property type="evidence" value="ECO:0007669"/>
    <property type="project" value="UniProtKB-UniRule"/>
</dbReference>
<name>A0AAF0XDY2_DAUCS</name>
<keyword evidence="17" id="KW-1185">Reference proteome</keyword>
<evidence type="ECO:0000256" key="7">
    <source>
        <dbReference type="ARBA" id="ARBA00023155"/>
    </source>
</evidence>
<dbReference type="GO" id="GO:0005634">
    <property type="term" value="C:nucleus"/>
    <property type="evidence" value="ECO:0007669"/>
    <property type="project" value="UniProtKB-SubCell"/>
</dbReference>
<keyword evidence="7 12" id="KW-0371">Homeobox</keyword>
<evidence type="ECO:0000256" key="10">
    <source>
        <dbReference type="ARBA" id="ARBA00024040"/>
    </source>
</evidence>
<evidence type="ECO:0000256" key="5">
    <source>
        <dbReference type="ARBA" id="ARBA00023089"/>
    </source>
</evidence>
<keyword evidence="3" id="KW-0221">Differentiation</keyword>
<reference evidence="16" key="1">
    <citation type="journal article" date="2016" name="Nat. Genet.">
        <title>A high-quality carrot genome assembly provides new insights into carotenoid accumulation and asterid genome evolution.</title>
        <authorList>
            <person name="Iorizzo M."/>
            <person name="Ellison S."/>
            <person name="Senalik D."/>
            <person name="Zeng P."/>
            <person name="Satapoomin P."/>
            <person name="Huang J."/>
            <person name="Bowman M."/>
            <person name="Iovene M."/>
            <person name="Sanseverino W."/>
            <person name="Cavagnaro P."/>
            <person name="Yildiz M."/>
            <person name="Macko-Podgorni A."/>
            <person name="Moranska E."/>
            <person name="Grzebelus E."/>
            <person name="Grzebelus D."/>
            <person name="Ashrafi H."/>
            <person name="Zheng Z."/>
            <person name="Cheng S."/>
            <person name="Spooner D."/>
            <person name="Van Deynze A."/>
            <person name="Simon P."/>
        </authorList>
    </citation>
    <scope>NUCLEOTIDE SEQUENCE</scope>
    <source>
        <tissue evidence="16">Leaf</tissue>
    </source>
</reference>
<dbReference type="EMBL" id="CP093348">
    <property type="protein sequence ID" value="WOH06285.1"/>
    <property type="molecule type" value="Genomic_DNA"/>
</dbReference>
<gene>
    <name evidence="16" type="ORF">DCAR_0625710</name>
</gene>
<evidence type="ECO:0000256" key="2">
    <source>
        <dbReference type="ARBA" id="ARBA00022473"/>
    </source>
</evidence>
<proteinExistence type="inferred from homology"/>
<evidence type="ECO:0000256" key="14">
    <source>
        <dbReference type="SAM" id="MobiDB-lite"/>
    </source>
</evidence>
<dbReference type="GO" id="GO:0048830">
    <property type="term" value="P:adventitious root development"/>
    <property type="evidence" value="ECO:0007669"/>
    <property type="project" value="InterPro"/>
</dbReference>
<keyword evidence="9 12" id="KW-0539">Nucleus</keyword>
<feature type="region of interest" description="Disordered" evidence="14">
    <location>
        <begin position="82"/>
        <end position="121"/>
    </location>
</feature>
<dbReference type="GO" id="GO:0009908">
    <property type="term" value="P:flower development"/>
    <property type="evidence" value="ECO:0007669"/>
    <property type="project" value="UniProtKB-KW"/>
</dbReference>
<dbReference type="Gene3D" id="1.10.10.60">
    <property type="entry name" value="Homeodomain-like"/>
    <property type="match status" value="1"/>
</dbReference>
<evidence type="ECO:0000313" key="16">
    <source>
        <dbReference type="EMBL" id="WOH06285.1"/>
    </source>
</evidence>
<feature type="compositionally biased region" description="Polar residues" evidence="14">
    <location>
        <begin position="98"/>
        <end position="121"/>
    </location>
</feature>
<dbReference type="PANTHER" id="PTHR46998">
    <property type="entry name" value="WUSCHEL-RELATED HOMEOBOX 11"/>
    <property type="match status" value="1"/>
</dbReference>
<evidence type="ECO:0000256" key="9">
    <source>
        <dbReference type="ARBA" id="ARBA00023242"/>
    </source>
</evidence>
<dbReference type="InterPro" id="IPR009057">
    <property type="entry name" value="Homeodomain-like_sf"/>
</dbReference>
<evidence type="ECO:0000256" key="6">
    <source>
        <dbReference type="ARBA" id="ARBA00023125"/>
    </source>
</evidence>
<protein>
    <recommendedName>
        <fullName evidence="11">Protein WUSCHEL</fullName>
    </recommendedName>
</protein>
<sequence length="262" mass="29403">MEYRNDQIHQGREGNGEAVSVRPRWTPKQEQLVMLESIYSSGVVNPPKDETTRIRKLLEEYGPVVDSNVFYWFQNRRSRSRRRTRQIQAKINREQAASHESSGSTNAYEHQNSTSFTVPNSGEQDFFSPVSSSCLGGGHFLSSSDPSLYGDNSSFYPTQVCYPGNERNSSDSTFHNTFSAETSNVHYQSGGLITVFINGVATDVSMGPLDMKGMFGEQDLLLFHSSGVQVSNTCFSSSLQHGESYFLQYIVPVHFKTEYLPT</sequence>
<dbReference type="GO" id="GO:0003700">
    <property type="term" value="F:DNA-binding transcription factor activity"/>
    <property type="evidence" value="ECO:0007669"/>
    <property type="project" value="InterPro"/>
</dbReference>
<evidence type="ECO:0000256" key="13">
    <source>
        <dbReference type="RuleBase" id="RU000682"/>
    </source>
</evidence>
<dbReference type="PROSITE" id="PS50071">
    <property type="entry name" value="HOMEOBOX_2"/>
    <property type="match status" value="1"/>
</dbReference>
<evidence type="ECO:0000256" key="4">
    <source>
        <dbReference type="ARBA" id="ARBA00023015"/>
    </source>
</evidence>
<dbReference type="SUPFAM" id="SSF46689">
    <property type="entry name" value="Homeodomain-like"/>
    <property type="match status" value="1"/>
</dbReference>
<feature type="region of interest" description="Disordered" evidence="14">
    <location>
        <begin position="1"/>
        <end position="21"/>
    </location>
</feature>
<dbReference type="PANTHER" id="PTHR46998:SF2">
    <property type="entry name" value="WUSCHEL-RELATED HOMEOBOX 11"/>
    <property type="match status" value="1"/>
</dbReference>
<evidence type="ECO:0000256" key="3">
    <source>
        <dbReference type="ARBA" id="ARBA00022782"/>
    </source>
</evidence>
<evidence type="ECO:0000256" key="8">
    <source>
        <dbReference type="ARBA" id="ARBA00023163"/>
    </source>
</evidence>
<evidence type="ECO:0000313" key="17">
    <source>
        <dbReference type="Proteomes" id="UP000077755"/>
    </source>
</evidence>
<dbReference type="Pfam" id="PF00046">
    <property type="entry name" value="Homeodomain"/>
    <property type="match status" value="1"/>
</dbReference>
<reference evidence="16" key="2">
    <citation type="submission" date="2022-03" db="EMBL/GenBank/DDBJ databases">
        <title>Draft title - Genomic analysis of global carrot germplasm unveils the trajectory of domestication and the origin of high carotenoid orange carrot.</title>
        <authorList>
            <person name="Iorizzo M."/>
            <person name="Ellison S."/>
            <person name="Senalik D."/>
            <person name="Macko-Podgorni A."/>
            <person name="Grzebelus D."/>
            <person name="Bostan H."/>
            <person name="Rolling W."/>
            <person name="Curaba J."/>
            <person name="Simon P."/>
        </authorList>
    </citation>
    <scope>NUCLEOTIDE SEQUENCE</scope>
    <source>
        <tissue evidence="16">Leaf</tissue>
    </source>
</reference>
<accession>A0AAF0XDY2</accession>
<dbReference type="AlphaFoldDB" id="A0AAF0XDY2"/>
<feature type="domain" description="Homeobox" evidence="15">
    <location>
        <begin position="18"/>
        <end position="83"/>
    </location>
</feature>
<dbReference type="FunFam" id="1.10.10.60:FF:000118">
    <property type="entry name" value="WUSCHEL-related homeobox 11"/>
    <property type="match status" value="1"/>
</dbReference>
<feature type="DNA-binding region" description="Homeobox" evidence="12">
    <location>
        <begin position="20"/>
        <end position="84"/>
    </location>
</feature>
<comment type="similarity">
    <text evidence="10">Belongs to the WUS homeobox family.</text>
</comment>
<feature type="compositionally biased region" description="Basic and acidic residues" evidence="14">
    <location>
        <begin position="1"/>
        <end position="15"/>
    </location>
</feature>